<dbReference type="Proteomes" id="UP000623608">
    <property type="component" value="Unassembled WGS sequence"/>
</dbReference>
<organism evidence="2 3">
    <name type="scientific">Paractinoplanes tereljensis</name>
    <dbReference type="NCBI Taxonomy" id="571912"/>
    <lineage>
        <taxon>Bacteria</taxon>
        <taxon>Bacillati</taxon>
        <taxon>Actinomycetota</taxon>
        <taxon>Actinomycetes</taxon>
        <taxon>Micromonosporales</taxon>
        <taxon>Micromonosporaceae</taxon>
        <taxon>Paractinoplanes</taxon>
    </lineage>
</organism>
<comment type="caution">
    <text evidence="2">The sequence shown here is derived from an EMBL/GenBank/DDBJ whole genome shotgun (WGS) entry which is preliminary data.</text>
</comment>
<dbReference type="InterPro" id="IPR037523">
    <property type="entry name" value="VOC_core"/>
</dbReference>
<proteinExistence type="predicted"/>
<protein>
    <submittedName>
        <fullName evidence="2">2,3-dihydroxybiphenyl 1,2-dioxygenase</fullName>
    </submittedName>
</protein>
<name>A0A919NQD9_9ACTN</name>
<dbReference type="AlphaFoldDB" id="A0A919NQD9"/>
<sequence length="365" mass="40020">MTAYHSEVGGLHREHPGRNNDPVIKVVELAWLEFVKPDLDRAEKFATDFGFQVAERSPDVLKLRGTWSAAPCLVIRRGPRPGFVGPVFLAESVADVERLARKSGVATTATAGGTAVRLRDPSGFPVQVVAGLSALAAVPERDSHRFNFGAEPIRVNATQRTPEGPAQVQKLGHVVLETTRFRATLDWYLENLGMIVSDFLYLDGLRDRGPTMAFIRCDLGSVPSDHHTLAMHLGMHTGYVHSAYQLTDLDAVAVGGEFLRDQGYRRVWGIGRHIQGSQIFDYWHDPDRMMFEHYADGDVFDCTVEPGWATMNASGLSQWGPPVSRDFLGAKPSPALARALVKALADGGNEFDLDVARALMKAMSA</sequence>
<dbReference type="RefSeq" id="WP_203811079.1">
    <property type="nucleotide sequence ID" value="NZ_BOMY01000038.1"/>
</dbReference>
<dbReference type="Gene3D" id="3.10.180.10">
    <property type="entry name" value="2,3-Dihydroxybiphenyl 1,2-Dioxygenase, domain 1"/>
    <property type="match status" value="2"/>
</dbReference>
<dbReference type="InterPro" id="IPR029068">
    <property type="entry name" value="Glyas_Bleomycin-R_OHBP_Dase"/>
</dbReference>
<keyword evidence="3" id="KW-1185">Reference proteome</keyword>
<gene>
    <name evidence="2" type="ORF">Ate02nite_59060</name>
</gene>
<dbReference type="PROSITE" id="PS51819">
    <property type="entry name" value="VOC"/>
    <property type="match status" value="1"/>
</dbReference>
<evidence type="ECO:0000259" key="1">
    <source>
        <dbReference type="PROSITE" id="PS51819"/>
    </source>
</evidence>
<dbReference type="SUPFAM" id="SSF54593">
    <property type="entry name" value="Glyoxalase/Bleomycin resistance protein/Dihydroxybiphenyl dioxygenase"/>
    <property type="match status" value="1"/>
</dbReference>
<reference evidence="2" key="1">
    <citation type="submission" date="2021-01" db="EMBL/GenBank/DDBJ databases">
        <title>Whole genome shotgun sequence of Actinoplanes tereljensis NBRC 105297.</title>
        <authorList>
            <person name="Komaki H."/>
            <person name="Tamura T."/>
        </authorList>
    </citation>
    <scope>NUCLEOTIDE SEQUENCE</scope>
    <source>
        <strain evidence="2">NBRC 105297</strain>
    </source>
</reference>
<evidence type="ECO:0000313" key="2">
    <source>
        <dbReference type="EMBL" id="GIF23176.1"/>
    </source>
</evidence>
<dbReference type="EMBL" id="BOMY01000038">
    <property type="protein sequence ID" value="GIF23176.1"/>
    <property type="molecule type" value="Genomic_DNA"/>
</dbReference>
<evidence type="ECO:0000313" key="3">
    <source>
        <dbReference type="Proteomes" id="UP000623608"/>
    </source>
</evidence>
<feature type="domain" description="VOC" evidence="1">
    <location>
        <begin position="170"/>
        <end position="296"/>
    </location>
</feature>
<accession>A0A919NQD9</accession>